<dbReference type="AlphaFoldDB" id="A0AAE1AGH3"/>
<feature type="region of interest" description="Disordered" evidence="1">
    <location>
        <begin position="1"/>
        <end position="29"/>
    </location>
</feature>
<reference evidence="2" key="1">
    <citation type="journal article" date="2023" name="G3 (Bethesda)">
        <title>A reference genome for the long-term kleptoplast-retaining sea slug Elysia crispata morphotype clarki.</title>
        <authorList>
            <person name="Eastman K.E."/>
            <person name="Pendleton A.L."/>
            <person name="Shaikh M.A."/>
            <person name="Suttiyut T."/>
            <person name="Ogas R."/>
            <person name="Tomko P."/>
            <person name="Gavelis G."/>
            <person name="Widhalm J.R."/>
            <person name="Wisecaver J.H."/>
        </authorList>
    </citation>
    <scope>NUCLEOTIDE SEQUENCE</scope>
    <source>
        <strain evidence="2">ECLA1</strain>
    </source>
</reference>
<sequence>MHKRGGEGKSEEDGNEKDEDEDKNGGVGKLNWSCTVKALLDTTIYVFQSHRATGHFDSPPLLDTELFLHDSPFLAELPRERYEKFIHNKRQLGLKKRVTIKLSPWSVGAAAMTPLAQ</sequence>
<dbReference type="EMBL" id="JAWDGP010001912">
    <property type="protein sequence ID" value="KAK3787060.1"/>
    <property type="molecule type" value="Genomic_DNA"/>
</dbReference>
<feature type="compositionally biased region" description="Acidic residues" evidence="1">
    <location>
        <begin position="13"/>
        <end position="22"/>
    </location>
</feature>
<feature type="compositionally biased region" description="Basic and acidic residues" evidence="1">
    <location>
        <begin position="1"/>
        <end position="12"/>
    </location>
</feature>
<organism evidence="2 3">
    <name type="scientific">Elysia crispata</name>
    <name type="common">lettuce slug</name>
    <dbReference type="NCBI Taxonomy" id="231223"/>
    <lineage>
        <taxon>Eukaryota</taxon>
        <taxon>Metazoa</taxon>
        <taxon>Spiralia</taxon>
        <taxon>Lophotrochozoa</taxon>
        <taxon>Mollusca</taxon>
        <taxon>Gastropoda</taxon>
        <taxon>Heterobranchia</taxon>
        <taxon>Euthyneura</taxon>
        <taxon>Panpulmonata</taxon>
        <taxon>Sacoglossa</taxon>
        <taxon>Placobranchoidea</taxon>
        <taxon>Plakobranchidae</taxon>
        <taxon>Elysia</taxon>
    </lineage>
</organism>
<accession>A0AAE1AGH3</accession>
<proteinExistence type="predicted"/>
<name>A0AAE1AGH3_9GAST</name>
<comment type="caution">
    <text evidence="2">The sequence shown here is derived from an EMBL/GenBank/DDBJ whole genome shotgun (WGS) entry which is preliminary data.</text>
</comment>
<keyword evidence="3" id="KW-1185">Reference proteome</keyword>
<gene>
    <name evidence="2" type="ORF">RRG08_037337</name>
</gene>
<evidence type="ECO:0000313" key="2">
    <source>
        <dbReference type="EMBL" id="KAK3787060.1"/>
    </source>
</evidence>
<evidence type="ECO:0000313" key="3">
    <source>
        <dbReference type="Proteomes" id="UP001283361"/>
    </source>
</evidence>
<dbReference type="Proteomes" id="UP001283361">
    <property type="component" value="Unassembled WGS sequence"/>
</dbReference>
<evidence type="ECO:0000256" key="1">
    <source>
        <dbReference type="SAM" id="MobiDB-lite"/>
    </source>
</evidence>
<protein>
    <submittedName>
        <fullName evidence="2">Uncharacterized protein</fullName>
    </submittedName>
</protein>